<evidence type="ECO:0000313" key="2">
    <source>
        <dbReference type="Proteomes" id="UP000466681"/>
    </source>
</evidence>
<dbReference type="AlphaFoldDB" id="A0AAD1M491"/>
<dbReference type="Proteomes" id="UP000466681">
    <property type="component" value="Chromosome"/>
</dbReference>
<gene>
    <name evidence="1" type="ORF">MMOR_07890</name>
</gene>
<evidence type="ECO:0000313" key="1">
    <source>
        <dbReference type="EMBL" id="BBW99852.1"/>
    </source>
</evidence>
<dbReference type="Pfam" id="PF14224">
    <property type="entry name" value="DUF4331"/>
    <property type="match status" value="1"/>
</dbReference>
<sequence length="352" mass="39154">MRAPLRLGARLTYIDVVSNHFTGLSLGPPLGDQRLDLCDLYAFQSPADSTRTVLILNANPNADALHPDAIYRLAIDNDGDLKNDIAFSYVFSTPQDGRQTVDVYLAHGDEAEEPEAVGEKIFDAVEVSFGKAPHIHRSNEFTFFAGARSDAFFFDFDGIKNLFDISGKRNFTSPHLAELGGKTPWTGQDSNTTANVFSTVIELPTAYLRPDPDIRIWGRCSLRQDGKLNHVDRAGHPSVSSFFNTDDTKLEYNASEPVHDRERWIEQFIHLMGHTGNYTREEAVAAIDLEGTLPDMLTFNPSKPAKYPNGRTFTDDVIDYRLAFLTKGECPPSGLSPHIDTLSEFPYLGTPH</sequence>
<name>A0AAD1M491_9MYCO</name>
<accession>A0AAD1M491</accession>
<dbReference type="KEGG" id="mmor:MMOR_07890"/>
<keyword evidence="2" id="KW-1185">Reference proteome</keyword>
<reference evidence="1 2" key="1">
    <citation type="journal article" date="2019" name="Emerg. Microbes Infect.">
        <title>Comprehensive subspecies identification of 175 nontuberculous mycobacteria species based on 7547 genomic profiles.</title>
        <authorList>
            <person name="Matsumoto Y."/>
            <person name="Kinjo T."/>
            <person name="Motooka D."/>
            <person name="Nabeya D."/>
            <person name="Jung N."/>
            <person name="Uechi K."/>
            <person name="Horii T."/>
            <person name="Iida T."/>
            <person name="Fujita J."/>
            <person name="Nakamura S."/>
        </authorList>
    </citation>
    <scope>NUCLEOTIDE SEQUENCE [LARGE SCALE GENOMIC DNA]</scope>
    <source>
        <strain evidence="1 2">JCM 6375</strain>
    </source>
</reference>
<dbReference type="EMBL" id="AP022560">
    <property type="protein sequence ID" value="BBW99852.1"/>
    <property type="molecule type" value="Genomic_DNA"/>
</dbReference>
<proteinExistence type="predicted"/>
<dbReference type="InterPro" id="IPR025566">
    <property type="entry name" value="DUF4331"/>
</dbReference>
<evidence type="ECO:0008006" key="3">
    <source>
        <dbReference type="Google" id="ProtNLM"/>
    </source>
</evidence>
<organism evidence="1 2">
    <name type="scientific">Mycolicibacterium moriokaense</name>
    <dbReference type="NCBI Taxonomy" id="39691"/>
    <lineage>
        <taxon>Bacteria</taxon>
        <taxon>Bacillati</taxon>
        <taxon>Actinomycetota</taxon>
        <taxon>Actinomycetes</taxon>
        <taxon>Mycobacteriales</taxon>
        <taxon>Mycobacteriaceae</taxon>
        <taxon>Mycolicibacterium</taxon>
    </lineage>
</organism>
<protein>
    <recommendedName>
        <fullName evidence="3">DUF4331 domain-containing protein</fullName>
    </recommendedName>
</protein>